<evidence type="ECO:0000313" key="2">
    <source>
        <dbReference type="Proteomes" id="UP000266723"/>
    </source>
</evidence>
<dbReference type="EMBL" id="QGKV02001507">
    <property type="protein sequence ID" value="KAF3532196.1"/>
    <property type="molecule type" value="Genomic_DNA"/>
</dbReference>
<dbReference type="Proteomes" id="UP000266723">
    <property type="component" value="Unassembled WGS sequence"/>
</dbReference>
<proteinExistence type="predicted"/>
<comment type="caution">
    <text evidence="1">The sequence shown here is derived from an EMBL/GenBank/DDBJ whole genome shotgun (WGS) entry which is preliminary data.</text>
</comment>
<keyword evidence="2" id="KW-1185">Reference proteome</keyword>
<organism evidence="1 2">
    <name type="scientific">Brassica cretica</name>
    <name type="common">Mustard</name>
    <dbReference type="NCBI Taxonomy" id="69181"/>
    <lineage>
        <taxon>Eukaryota</taxon>
        <taxon>Viridiplantae</taxon>
        <taxon>Streptophyta</taxon>
        <taxon>Embryophyta</taxon>
        <taxon>Tracheophyta</taxon>
        <taxon>Spermatophyta</taxon>
        <taxon>Magnoliopsida</taxon>
        <taxon>eudicotyledons</taxon>
        <taxon>Gunneridae</taxon>
        <taxon>Pentapetalae</taxon>
        <taxon>rosids</taxon>
        <taxon>malvids</taxon>
        <taxon>Brassicales</taxon>
        <taxon>Brassicaceae</taxon>
        <taxon>Brassiceae</taxon>
        <taxon>Brassica</taxon>
    </lineage>
</organism>
<reference evidence="1 2" key="1">
    <citation type="journal article" date="2020" name="BMC Genomics">
        <title>Intraspecific diversification of the crop wild relative Brassica cretica Lam. using demographic model selection.</title>
        <authorList>
            <person name="Kioukis A."/>
            <person name="Michalopoulou V.A."/>
            <person name="Briers L."/>
            <person name="Pirintsos S."/>
            <person name="Studholme D.J."/>
            <person name="Pavlidis P."/>
            <person name="Sarris P.F."/>
        </authorList>
    </citation>
    <scope>NUCLEOTIDE SEQUENCE [LARGE SCALE GENOMIC DNA]</scope>
    <source>
        <strain evidence="2">cv. PFS-1207/04</strain>
    </source>
</reference>
<name>A0ABQ7BJ54_BRACR</name>
<protein>
    <submittedName>
        <fullName evidence="1">Uncharacterized protein</fullName>
    </submittedName>
</protein>
<evidence type="ECO:0000313" key="1">
    <source>
        <dbReference type="EMBL" id="KAF3532196.1"/>
    </source>
</evidence>
<accession>A0ABQ7BJ54</accession>
<gene>
    <name evidence="1" type="ORF">DY000_02041641</name>
</gene>
<sequence length="153" mass="16398">MAKLKLTQLGTVGGQLISAWKSVPVWTSVAGSERLPGRAGGSCWTMGPCAFRLEPGLGQRPGEWFSMGETAKGAVGPDRGGYGRKGTKEQVATPCPIVCNCPAREVIGSLSIYTEPWGRFWASISLGKTLKKPCEKEEEREAGDLKRNRLCGA</sequence>